<sequence length="234" mass="26393">MQTDASGVELFLQKCDEVMQSKFIIADTKIGELLKAIATSDLLYALFRDITKDFDYTAAQKKYMNYLPEGTFGRRKLLFPEDPVERLAFVFCLLVDFDTGRIDLGGFLQEYFYEDGSVYGSFYAFSNQVIKPFKNAVRTMVRGRRAAPSERGRAELVRLVSSERDAVYASRMPDDKKVDALVILNALSDEAERGSPKTVAGLICGYRYFAERAGWKSAALGEMLQKFVNAEDIV</sequence>
<dbReference type="AlphaFoldDB" id="A0A9D2ID53"/>
<reference evidence="1" key="1">
    <citation type="journal article" date="2021" name="PeerJ">
        <title>Extensive microbial diversity within the chicken gut microbiome revealed by metagenomics and culture.</title>
        <authorList>
            <person name="Gilroy R."/>
            <person name="Ravi A."/>
            <person name="Getino M."/>
            <person name="Pursley I."/>
            <person name="Horton D.L."/>
            <person name="Alikhan N.F."/>
            <person name="Baker D."/>
            <person name="Gharbi K."/>
            <person name="Hall N."/>
            <person name="Watson M."/>
            <person name="Adriaenssens E.M."/>
            <person name="Foster-Nyarko E."/>
            <person name="Jarju S."/>
            <person name="Secka A."/>
            <person name="Antonio M."/>
            <person name="Oren A."/>
            <person name="Chaudhuri R.R."/>
            <person name="La Ragione R."/>
            <person name="Hildebrand F."/>
            <person name="Pallen M.J."/>
        </authorList>
    </citation>
    <scope>NUCLEOTIDE SEQUENCE</scope>
    <source>
        <strain evidence="1">CHK187-5294</strain>
    </source>
</reference>
<dbReference type="Proteomes" id="UP000824132">
    <property type="component" value="Unassembled WGS sequence"/>
</dbReference>
<organism evidence="1 2">
    <name type="scientific">Candidatus Borkfalkia avistercoris</name>
    <dbReference type="NCBI Taxonomy" id="2838504"/>
    <lineage>
        <taxon>Bacteria</taxon>
        <taxon>Bacillati</taxon>
        <taxon>Bacillota</taxon>
        <taxon>Clostridia</taxon>
        <taxon>Christensenellales</taxon>
        <taxon>Christensenellaceae</taxon>
        <taxon>Candidatus Borkfalkia</taxon>
    </lineage>
</organism>
<comment type="caution">
    <text evidence="1">The sequence shown here is derived from an EMBL/GenBank/DDBJ whole genome shotgun (WGS) entry which is preliminary data.</text>
</comment>
<accession>A0A9D2ID53</accession>
<evidence type="ECO:0000313" key="1">
    <source>
        <dbReference type="EMBL" id="HIZ03288.1"/>
    </source>
</evidence>
<dbReference type="EMBL" id="DXCL01000020">
    <property type="protein sequence ID" value="HIZ03288.1"/>
    <property type="molecule type" value="Genomic_DNA"/>
</dbReference>
<gene>
    <name evidence="1" type="ORF">H9727_03295</name>
</gene>
<name>A0A9D2ID53_9FIRM</name>
<proteinExistence type="predicted"/>
<evidence type="ECO:0000313" key="2">
    <source>
        <dbReference type="Proteomes" id="UP000824132"/>
    </source>
</evidence>
<protein>
    <submittedName>
        <fullName evidence="1">Uncharacterized protein</fullName>
    </submittedName>
</protein>
<reference evidence="1" key="2">
    <citation type="submission" date="2021-04" db="EMBL/GenBank/DDBJ databases">
        <authorList>
            <person name="Gilroy R."/>
        </authorList>
    </citation>
    <scope>NUCLEOTIDE SEQUENCE</scope>
    <source>
        <strain evidence="1">CHK187-5294</strain>
    </source>
</reference>